<feature type="region of interest" description="Disordered" evidence="1">
    <location>
        <begin position="1"/>
        <end position="43"/>
    </location>
</feature>
<dbReference type="Proteomes" id="UP001497516">
    <property type="component" value="Chromosome 6"/>
</dbReference>
<evidence type="ECO:0000256" key="1">
    <source>
        <dbReference type="SAM" id="MobiDB-lite"/>
    </source>
</evidence>
<proteinExistence type="predicted"/>
<dbReference type="EMBL" id="OZ034819">
    <property type="protein sequence ID" value="CAL1392102.1"/>
    <property type="molecule type" value="Genomic_DNA"/>
</dbReference>
<reference evidence="2 3" key="1">
    <citation type="submission" date="2024-04" db="EMBL/GenBank/DDBJ databases">
        <authorList>
            <person name="Fracassetti M."/>
        </authorList>
    </citation>
    <scope>NUCLEOTIDE SEQUENCE [LARGE SCALE GENOMIC DNA]</scope>
</reference>
<evidence type="ECO:0000313" key="3">
    <source>
        <dbReference type="Proteomes" id="UP001497516"/>
    </source>
</evidence>
<organism evidence="2 3">
    <name type="scientific">Linum trigynum</name>
    <dbReference type="NCBI Taxonomy" id="586398"/>
    <lineage>
        <taxon>Eukaryota</taxon>
        <taxon>Viridiplantae</taxon>
        <taxon>Streptophyta</taxon>
        <taxon>Embryophyta</taxon>
        <taxon>Tracheophyta</taxon>
        <taxon>Spermatophyta</taxon>
        <taxon>Magnoliopsida</taxon>
        <taxon>eudicotyledons</taxon>
        <taxon>Gunneridae</taxon>
        <taxon>Pentapetalae</taxon>
        <taxon>rosids</taxon>
        <taxon>fabids</taxon>
        <taxon>Malpighiales</taxon>
        <taxon>Linaceae</taxon>
        <taxon>Linum</taxon>
    </lineage>
</organism>
<protein>
    <submittedName>
        <fullName evidence="2">Uncharacterized protein</fullName>
    </submittedName>
</protein>
<gene>
    <name evidence="2" type="ORF">LTRI10_LOCUS32774</name>
</gene>
<keyword evidence="3" id="KW-1185">Reference proteome</keyword>
<evidence type="ECO:0000313" key="2">
    <source>
        <dbReference type="EMBL" id="CAL1392102.1"/>
    </source>
</evidence>
<name>A0AAV2F2G2_9ROSI</name>
<sequence>MYLSTPAPTPPSHTPSTRSSTVPNPAACSTSSTTWRRSRRSRALTGRPCSILASGRRLGRTDQGFGRRKSGSFPAVIASPGYFG</sequence>
<dbReference type="AlphaFoldDB" id="A0AAV2F2G2"/>
<accession>A0AAV2F2G2</accession>